<feature type="chain" id="PRO_5021209443" evidence="2">
    <location>
        <begin position="26"/>
        <end position="81"/>
    </location>
</feature>
<keyword evidence="4" id="KW-1185">Reference proteome</keyword>
<reference evidence="3 4" key="1">
    <citation type="journal article" date="2019" name="Sci. Rep.">
        <title>Orb-weaving spider Araneus ventricosus genome elucidates the spidroin gene catalogue.</title>
        <authorList>
            <person name="Kono N."/>
            <person name="Nakamura H."/>
            <person name="Ohtoshi R."/>
            <person name="Moran D.A.P."/>
            <person name="Shinohara A."/>
            <person name="Yoshida Y."/>
            <person name="Fujiwara M."/>
            <person name="Mori M."/>
            <person name="Tomita M."/>
            <person name="Arakawa K."/>
        </authorList>
    </citation>
    <scope>NUCLEOTIDE SEQUENCE [LARGE SCALE GENOMIC DNA]</scope>
</reference>
<evidence type="ECO:0000256" key="2">
    <source>
        <dbReference type="SAM" id="SignalP"/>
    </source>
</evidence>
<protein>
    <submittedName>
        <fullName evidence="3">Uncharacterized protein</fullName>
    </submittedName>
</protein>
<accession>A0A4Y2LT90</accession>
<organism evidence="3 4">
    <name type="scientific">Araneus ventricosus</name>
    <name type="common">Orbweaver spider</name>
    <name type="synonym">Epeira ventricosa</name>
    <dbReference type="NCBI Taxonomy" id="182803"/>
    <lineage>
        <taxon>Eukaryota</taxon>
        <taxon>Metazoa</taxon>
        <taxon>Ecdysozoa</taxon>
        <taxon>Arthropoda</taxon>
        <taxon>Chelicerata</taxon>
        <taxon>Arachnida</taxon>
        <taxon>Araneae</taxon>
        <taxon>Araneomorphae</taxon>
        <taxon>Entelegynae</taxon>
        <taxon>Araneoidea</taxon>
        <taxon>Araneidae</taxon>
        <taxon>Araneus</taxon>
    </lineage>
</organism>
<keyword evidence="1" id="KW-0812">Transmembrane</keyword>
<evidence type="ECO:0000313" key="3">
    <source>
        <dbReference type="EMBL" id="GBN18021.1"/>
    </source>
</evidence>
<feature type="signal peptide" evidence="2">
    <location>
        <begin position="1"/>
        <end position="25"/>
    </location>
</feature>
<dbReference type="Proteomes" id="UP000499080">
    <property type="component" value="Unassembled WGS sequence"/>
</dbReference>
<comment type="caution">
    <text evidence="3">The sequence shown here is derived from an EMBL/GenBank/DDBJ whole genome shotgun (WGS) entry which is preliminary data.</text>
</comment>
<name>A0A4Y2LT90_ARAVE</name>
<feature type="transmembrane region" description="Helical" evidence="1">
    <location>
        <begin position="12"/>
        <end position="36"/>
    </location>
</feature>
<gene>
    <name evidence="3" type="ORF">AVEN_41397_1</name>
</gene>
<evidence type="ECO:0000256" key="1">
    <source>
        <dbReference type="SAM" id="Phobius"/>
    </source>
</evidence>
<proteinExistence type="predicted"/>
<evidence type="ECO:0000313" key="4">
    <source>
        <dbReference type="Proteomes" id="UP000499080"/>
    </source>
</evidence>
<keyword evidence="2" id="KW-0732">Signal</keyword>
<dbReference type="EMBL" id="BGPR01006329">
    <property type="protein sequence ID" value="GBN18021.1"/>
    <property type="molecule type" value="Genomic_DNA"/>
</dbReference>
<dbReference type="AlphaFoldDB" id="A0A4Y2LT90"/>
<feature type="transmembrane region" description="Helical" evidence="1">
    <location>
        <begin position="57"/>
        <end position="75"/>
    </location>
</feature>
<feature type="non-terminal residue" evidence="3">
    <location>
        <position position="1"/>
    </location>
</feature>
<keyword evidence="1" id="KW-0472">Membrane</keyword>
<sequence>WYPLHTYSSTFGLVLTATAAGGSTGCPVTPSVLGCWPGQKSHLRRKLGSTVRRMHRLTRWSVLVIFAPLPGKGPMPWPLLK</sequence>
<keyword evidence="1" id="KW-1133">Transmembrane helix</keyword>